<reference evidence="1 2" key="1">
    <citation type="journal article" date="2019" name="Sci. Rep.">
        <title>Orb-weaving spider Araneus ventricosus genome elucidates the spidroin gene catalogue.</title>
        <authorList>
            <person name="Kono N."/>
            <person name="Nakamura H."/>
            <person name="Ohtoshi R."/>
            <person name="Moran D.A.P."/>
            <person name="Shinohara A."/>
            <person name="Yoshida Y."/>
            <person name="Fujiwara M."/>
            <person name="Mori M."/>
            <person name="Tomita M."/>
            <person name="Arakawa K."/>
        </authorList>
    </citation>
    <scope>NUCLEOTIDE SEQUENCE [LARGE SCALE GENOMIC DNA]</scope>
</reference>
<organism evidence="1 2">
    <name type="scientific">Araneus ventricosus</name>
    <name type="common">Orbweaver spider</name>
    <name type="synonym">Epeira ventricosa</name>
    <dbReference type="NCBI Taxonomy" id="182803"/>
    <lineage>
        <taxon>Eukaryota</taxon>
        <taxon>Metazoa</taxon>
        <taxon>Ecdysozoa</taxon>
        <taxon>Arthropoda</taxon>
        <taxon>Chelicerata</taxon>
        <taxon>Arachnida</taxon>
        <taxon>Araneae</taxon>
        <taxon>Araneomorphae</taxon>
        <taxon>Entelegynae</taxon>
        <taxon>Araneoidea</taxon>
        <taxon>Araneidae</taxon>
        <taxon>Araneus</taxon>
    </lineage>
</organism>
<dbReference type="GO" id="GO:0003676">
    <property type="term" value="F:nucleic acid binding"/>
    <property type="evidence" value="ECO:0007669"/>
    <property type="project" value="InterPro"/>
</dbReference>
<name>A0A4Y2IRW3_ARAVE</name>
<evidence type="ECO:0000313" key="1">
    <source>
        <dbReference type="EMBL" id="GBM79686.1"/>
    </source>
</evidence>
<gene>
    <name evidence="1" type="ORF">AVEN_71213_1</name>
</gene>
<evidence type="ECO:0000313" key="2">
    <source>
        <dbReference type="Proteomes" id="UP000499080"/>
    </source>
</evidence>
<sequence>MTILLAKLKNCCKSSSMEPPPYSPDLASNLGSQHLFGRRFSSNSDVKRVAENWLNGHRCDFYEAGLNKLKLRSDKCLNRFGELRGKIIGKYASLFPFVFSV</sequence>
<protein>
    <recommendedName>
        <fullName evidence="3">Histone-lysine N-methyltransferase SETMAR</fullName>
    </recommendedName>
</protein>
<accession>A0A4Y2IRW3</accession>
<keyword evidence="2" id="KW-1185">Reference proteome</keyword>
<evidence type="ECO:0008006" key="3">
    <source>
        <dbReference type="Google" id="ProtNLM"/>
    </source>
</evidence>
<dbReference type="Proteomes" id="UP000499080">
    <property type="component" value="Unassembled WGS sequence"/>
</dbReference>
<comment type="caution">
    <text evidence="1">The sequence shown here is derived from an EMBL/GenBank/DDBJ whole genome shotgun (WGS) entry which is preliminary data.</text>
</comment>
<dbReference type="InterPro" id="IPR036397">
    <property type="entry name" value="RNaseH_sf"/>
</dbReference>
<proteinExistence type="predicted"/>
<dbReference type="OrthoDB" id="10042427at2759"/>
<dbReference type="EMBL" id="BGPR01002836">
    <property type="protein sequence ID" value="GBM79686.1"/>
    <property type="molecule type" value="Genomic_DNA"/>
</dbReference>
<dbReference type="AlphaFoldDB" id="A0A4Y2IRW3"/>
<dbReference type="Gene3D" id="3.30.420.10">
    <property type="entry name" value="Ribonuclease H-like superfamily/Ribonuclease H"/>
    <property type="match status" value="1"/>
</dbReference>